<organism evidence="1 2">
    <name type="scientific">Sphagnurus paluster</name>
    <dbReference type="NCBI Taxonomy" id="117069"/>
    <lineage>
        <taxon>Eukaryota</taxon>
        <taxon>Fungi</taxon>
        <taxon>Dikarya</taxon>
        <taxon>Basidiomycota</taxon>
        <taxon>Agaricomycotina</taxon>
        <taxon>Agaricomycetes</taxon>
        <taxon>Agaricomycetidae</taxon>
        <taxon>Agaricales</taxon>
        <taxon>Tricholomatineae</taxon>
        <taxon>Lyophyllaceae</taxon>
        <taxon>Sphagnurus</taxon>
    </lineage>
</organism>
<dbReference type="OrthoDB" id="3010129at2759"/>
<dbReference type="Proteomes" id="UP000717328">
    <property type="component" value="Unassembled WGS sequence"/>
</dbReference>
<gene>
    <name evidence="1" type="ORF">H0H81_009005</name>
</gene>
<reference evidence="1" key="2">
    <citation type="submission" date="2021-10" db="EMBL/GenBank/DDBJ databases">
        <title>Phylogenomics reveals ancestral predisposition of the termite-cultivated fungus Termitomyces towards a domesticated lifestyle.</title>
        <authorList>
            <person name="Auxier B."/>
            <person name="Grum-Grzhimaylo A."/>
            <person name="Cardenas M.E."/>
            <person name="Lodge J.D."/>
            <person name="Laessoe T."/>
            <person name="Pedersen O."/>
            <person name="Smith M.E."/>
            <person name="Kuyper T.W."/>
            <person name="Franco-Molano E.A."/>
            <person name="Baroni T.J."/>
            <person name="Aanen D.K."/>
        </authorList>
    </citation>
    <scope>NUCLEOTIDE SEQUENCE</scope>
    <source>
        <strain evidence="1">D49</strain>
    </source>
</reference>
<keyword evidence="2" id="KW-1185">Reference proteome</keyword>
<dbReference type="Gene3D" id="3.20.20.80">
    <property type="entry name" value="Glycosidases"/>
    <property type="match status" value="1"/>
</dbReference>
<comment type="caution">
    <text evidence="1">The sequence shown here is derived from an EMBL/GenBank/DDBJ whole genome shotgun (WGS) entry which is preliminary data.</text>
</comment>
<proteinExistence type="predicted"/>
<reference evidence="1" key="1">
    <citation type="submission" date="2021-02" db="EMBL/GenBank/DDBJ databases">
        <authorList>
            <person name="Nieuwenhuis M."/>
            <person name="Van De Peppel L.J.J."/>
        </authorList>
    </citation>
    <scope>NUCLEOTIDE SEQUENCE</scope>
    <source>
        <strain evidence="1">D49</strain>
    </source>
</reference>
<sequence length="87" mass="9592">MPASHIQVPFLNLMGQLQQRAGGVHIRMGGNTQDFAYYVPNIDAGHATAKEKSDPKNPTLTPAVLFSDELFHLAANISSLVNVRWYL</sequence>
<dbReference type="EMBL" id="JABCKI010008279">
    <property type="protein sequence ID" value="KAG5633300.1"/>
    <property type="molecule type" value="Genomic_DNA"/>
</dbReference>
<feature type="non-terminal residue" evidence="1">
    <location>
        <position position="87"/>
    </location>
</feature>
<evidence type="ECO:0000313" key="2">
    <source>
        <dbReference type="Proteomes" id="UP000717328"/>
    </source>
</evidence>
<name>A0A9P7K1W2_9AGAR</name>
<protein>
    <submittedName>
        <fullName evidence="1">Uncharacterized protein</fullName>
    </submittedName>
</protein>
<dbReference type="AlphaFoldDB" id="A0A9P7K1W2"/>
<accession>A0A9P7K1W2</accession>
<evidence type="ECO:0000313" key="1">
    <source>
        <dbReference type="EMBL" id="KAG5633300.1"/>
    </source>
</evidence>